<feature type="signal peptide" evidence="1">
    <location>
        <begin position="1"/>
        <end position="23"/>
    </location>
</feature>
<keyword evidence="1" id="KW-0732">Signal</keyword>
<evidence type="ECO:0000313" key="2">
    <source>
        <dbReference type="EMBL" id="SHG56156.1"/>
    </source>
</evidence>
<dbReference type="EMBL" id="FQWL01000002">
    <property type="protein sequence ID" value="SHG56156.1"/>
    <property type="molecule type" value="Genomic_DNA"/>
</dbReference>
<dbReference type="Proteomes" id="UP000184532">
    <property type="component" value="Unassembled WGS sequence"/>
</dbReference>
<keyword evidence="3" id="KW-1185">Reference proteome</keyword>
<organism evidence="2 3">
    <name type="scientific">Flagellimonas flava</name>
    <dbReference type="NCBI Taxonomy" id="570519"/>
    <lineage>
        <taxon>Bacteria</taxon>
        <taxon>Pseudomonadati</taxon>
        <taxon>Bacteroidota</taxon>
        <taxon>Flavobacteriia</taxon>
        <taxon>Flavobacteriales</taxon>
        <taxon>Flavobacteriaceae</taxon>
        <taxon>Flagellimonas</taxon>
    </lineage>
</organism>
<dbReference type="AlphaFoldDB" id="A0A1M5KTU3"/>
<reference evidence="3" key="1">
    <citation type="submission" date="2016-11" db="EMBL/GenBank/DDBJ databases">
        <authorList>
            <person name="Varghese N."/>
            <person name="Submissions S."/>
        </authorList>
    </citation>
    <scope>NUCLEOTIDE SEQUENCE [LARGE SCALE GENOMIC DNA]</scope>
    <source>
        <strain evidence="3">DSM 22638</strain>
    </source>
</reference>
<protein>
    <recommendedName>
        <fullName evidence="4">Lipocalin-like domain-containing protein</fullName>
    </recommendedName>
</protein>
<sequence length="255" mass="28426">MHLQLRLLLSFSLVLCINFQTLSQDGNAPTELIKTWYAVKVGEPEGGEMHPTRNKEIFTFNADGTMNIKAENGMEVNAKWEYLKESEALKVTLNLEGNERIVDLAIRDLNGNKLVLVSAQKATEYALSPPDQDADPPRTAPLFVNSDSTIDVANWSGVHPFDHKVTKFSDGGIKSEEAIGVLILLKGNGKNIVRINEDGLTTDIDVSEGEAIDGEMHFNLLSEDPRFHGKIVFRSDNSNYLFLELDKSTVEYMKQ</sequence>
<evidence type="ECO:0000256" key="1">
    <source>
        <dbReference type="SAM" id="SignalP"/>
    </source>
</evidence>
<evidence type="ECO:0008006" key="4">
    <source>
        <dbReference type="Google" id="ProtNLM"/>
    </source>
</evidence>
<accession>A0A1M5KTU3</accession>
<gene>
    <name evidence="2" type="ORF">SAMN04488116_1772</name>
</gene>
<evidence type="ECO:0000313" key="3">
    <source>
        <dbReference type="Proteomes" id="UP000184532"/>
    </source>
</evidence>
<name>A0A1M5KTU3_9FLAO</name>
<feature type="chain" id="PRO_5012680245" description="Lipocalin-like domain-containing protein" evidence="1">
    <location>
        <begin position="24"/>
        <end position="255"/>
    </location>
</feature>
<proteinExistence type="predicted"/>
<dbReference type="RefSeq" id="WP_073178461.1">
    <property type="nucleotide sequence ID" value="NZ_FQWL01000002.1"/>
</dbReference>